<evidence type="ECO:0000259" key="1">
    <source>
        <dbReference type="Pfam" id="PF09364"/>
    </source>
</evidence>
<reference evidence="3" key="1">
    <citation type="journal article" date="2019" name="Int. J. Syst. Evol. Microbiol.">
        <title>The Global Catalogue of Microorganisms (GCM) 10K type strain sequencing project: providing services to taxonomists for standard genome sequencing and annotation.</title>
        <authorList>
            <consortium name="The Broad Institute Genomics Platform"/>
            <consortium name="The Broad Institute Genome Sequencing Center for Infectious Disease"/>
            <person name="Wu L."/>
            <person name="Ma J."/>
        </authorList>
    </citation>
    <scope>NUCLEOTIDE SEQUENCE [LARGE SCALE GENOMIC DNA]</scope>
    <source>
        <strain evidence="3">CGMCC 1.15304</strain>
    </source>
</reference>
<organism evidence="2 3">
    <name type="scientific">Kordiimonas lipolytica</name>
    <dbReference type="NCBI Taxonomy" id="1662421"/>
    <lineage>
        <taxon>Bacteria</taxon>
        <taxon>Pseudomonadati</taxon>
        <taxon>Pseudomonadota</taxon>
        <taxon>Alphaproteobacteria</taxon>
        <taxon>Kordiimonadales</taxon>
        <taxon>Kordiimonadaceae</taxon>
        <taxon>Kordiimonas</taxon>
    </lineage>
</organism>
<evidence type="ECO:0000313" key="3">
    <source>
        <dbReference type="Proteomes" id="UP001595776"/>
    </source>
</evidence>
<dbReference type="Pfam" id="PF09364">
    <property type="entry name" value="XFP_N"/>
    <property type="match status" value="1"/>
</dbReference>
<dbReference type="SUPFAM" id="SSF52518">
    <property type="entry name" value="Thiamin diphosphate-binding fold (THDP-binding)"/>
    <property type="match status" value="1"/>
</dbReference>
<proteinExistence type="predicted"/>
<sequence>MLAQFPAHERHRIRARAEAFRANNEAFATWAAGYGVIRHDDLTQVRAHDMVMMLVENGSLQSAAEGYARLKAADKVASAAMWMVAHMTYAGRVYTDGRTMEASDFKAEPQGHTGGSLNMAIGYVGYLLANALSGETRSWLMGQGHCVAAIDATNLITNNMSPEQARRYDWTDDGATRFVQDFYSYAVGYDGYPLSPLGSHVNPQTGGGMIEGGYLGFAELLYPHMPLPGEKLVAFLSDGAFEEQRGSDWAARWWRAEDSGLVAPIMIANGRRIDQRSTMAQSGGVDWFRDHLRLNGFDPIDLDGRDPAAFAWAIFEIEARLSACASACKKGTGQYPVPLHYGIAETEKGFGFPGAGTNAAHNLPLVENPHANDAARAAFNEGAKALFVPKDALAEAVQLLNQHEAQGRPMERDHPLVSRKLPDTVLPEPTWKNVGDEQTCSPMAGIDEYFCSMVRSNPGLRPRVGNPDEMRSNKLNATLDLLKHRVTAPEEGVAEAVDGAVVTALNEEAVVCAALGNKGGLNLVCSYEAFAVKMLGALRQEIIFARHRRVAGQEPGWLGVPILLTSHTWENGKNEQSHQDPTLCEALLGEMSDVSRVLFPADWNSAQTSLRAVYESKGTIWSLVTPKRPQPNFFTPEQAQQLVAEGAVRLKGQGGPDEKVILVACGAYQLAEALKASGRLDERGIAHGLVYLLEPGRFREPRDEREAAMVAADSIRGELFPDAADIRVMLTHMRAAPFLGTTRPLDTGPGKTFVLGYANRGGTLDENGMLFANGCTWAHALEKVAKGLQVDPAQFLSEGEIAAIHGKADPEPLWRNSKGDIQ</sequence>
<keyword evidence="3" id="KW-1185">Reference proteome</keyword>
<dbReference type="InterPro" id="IPR029061">
    <property type="entry name" value="THDP-binding"/>
</dbReference>
<dbReference type="Gene3D" id="3.40.50.970">
    <property type="match status" value="2"/>
</dbReference>
<dbReference type="PANTHER" id="PTHR31273">
    <property type="entry name" value="PHOSPHOKETOLASE-RELATED"/>
    <property type="match status" value="1"/>
</dbReference>
<dbReference type="InterPro" id="IPR018970">
    <property type="entry name" value="Xul5P/Fru6P_PKetolase_N"/>
</dbReference>
<protein>
    <submittedName>
        <fullName evidence="2">Xylulose 5-phosphate 3-epimerase</fullName>
    </submittedName>
</protein>
<accession>A0ABV8U5V8</accession>
<dbReference type="EMBL" id="JBHSCR010000001">
    <property type="protein sequence ID" value="MFC4346520.1"/>
    <property type="molecule type" value="Genomic_DNA"/>
</dbReference>
<dbReference type="Proteomes" id="UP001595776">
    <property type="component" value="Unassembled WGS sequence"/>
</dbReference>
<comment type="caution">
    <text evidence="2">The sequence shown here is derived from an EMBL/GenBank/DDBJ whole genome shotgun (WGS) entry which is preliminary data.</text>
</comment>
<feature type="domain" description="Xylulose 5-phosphate/Fructose 6-phosphate phosphoketolase N-terminal" evidence="1">
    <location>
        <begin position="69"/>
        <end position="310"/>
    </location>
</feature>
<name>A0ABV8U5V8_9PROT</name>
<evidence type="ECO:0000313" key="2">
    <source>
        <dbReference type="EMBL" id="MFC4346520.1"/>
    </source>
</evidence>
<dbReference type="PANTHER" id="PTHR31273:SF0">
    <property type="entry name" value="PHOSPHOKETOLASE-RELATED"/>
    <property type="match status" value="1"/>
</dbReference>
<dbReference type="Pfam" id="PF03894">
    <property type="entry name" value="XFP"/>
    <property type="match status" value="1"/>
</dbReference>
<dbReference type="RefSeq" id="WP_068150181.1">
    <property type="nucleotide sequence ID" value="NZ_JBHSCR010000001.1"/>
</dbReference>
<gene>
    <name evidence="2" type="ORF">ACFO5Q_01510</name>
</gene>
<dbReference type="InterPro" id="IPR005593">
    <property type="entry name" value="Xul5P/Fru6P_PKetolase"/>
</dbReference>